<evidence type="ECO:0000313" key="2">
    <source>
        <dbReference type="Proteomes" id="UP000419138"/>
    </source>
</evidence>
<proteinExistence type="predicted"/>
<dbReference type="EMBL" id="VCLA01000038">
    <property type="protein sequence ID" value="MQS99594.1"/>
    <property type="molecule type" value="Genomic_DNA"/>
</dbReference>
<dbReference type="InterPro" id="IPR046186">
    <property type="entry name" value="DUF6214"/>
</dbReference>
<keyword evidence="2" id="KW-1185">Reference proteome</keyword>
<feature type="non-terminal residue" evidence="1">
    <location>
        <position position="94"/>
    </location>
</feature>
<organism evidence="1 2">
    <name type="scientific">Streptomyces jumonjinensis</name>
    <dbReference type="NCBI Taxonomy" id="1945"/>
    <lineage>
        <taxon>Bacteria</taxon>
        <taxon>Bacillati</taxon>
        <taxon>Actinomycetota</taxon>
        <taxon>Actinomycetes</taxon>
        <taxon>Kitasatosporales</taxon>
        <taxon>Streptomycetaceae</taxon>
        <taxon>Streptomyces</taxon>
    </lineage>
</organism>
<name>A0A646KBJ4_STRJU</name>
<sequence length="94" mass="10165">MVQETTFLNANDQYELGRMLPYPPVWELQGQGTVSEWPAGDGRAAATAPAPWFDVRLTFADGTRLDVLAVVAEGRIAVEDLRADPPLPLAGLTV</sequence>
<dbReference type="Pfam" id="PF19720">
    <property type="entry name" value="DUF6214"/>
    <property type="match status" value="1"/>
</dbReference>
<accession>A0A646KBJ4</accession>
<protein>
    <submittedName>
        <fullName evidence="1">Uncharacterized protein</fullName>
    </submittedName>
</protein>
<comment type="caution">
    <text evidence="1">The sequence shown here is derived from an EMBL/GenBank/DDBJ whole genome shotgun (WGS) entry which is preliminary data.</text>
</comment>
<dbReference type="Proteomes" id="UP000419138">
    <property type="component" value="Unassembled WGS sequence"/>
</dbReference>
<evidence type="ECO:0000313" key="1">
    <source>
        <dbReference type="EMBL" id="MQS99594.1"/>
    </source>
</evidence>
<reference evidence="1 2" key="1">
    <citation type="submission" date="2019-05" db="EMBL/GenBank/DDBJ databases">
        <title>Comparative genomics and metabolomics analyses of clavulanic acid producing Streptomyces species provides insight into specialized metabolism and evolution of beta-lactam biosynthetic gene clusters.</title>
        <authorList>
            <person name="Moore M.A."/>
            <person name="Cruz-Morales P."/>
            <person name="Barona Gomez F."/>
            <person name="Kapil T."/>
        </authorList>
    </citation>
    <scope>NUCLEOTIDE SEQUENCE [LARGE SCALE GENOMIC DNA]</scope>
    <source>
        <strain evidence="1 2">NRRL 5741</strain>
    </source>
</reference>
<dbReference type="AlphaFoldDB" id="A0A646KBJ4"/>
<gene>
    <name evidence="1" type="ORF">FF041_05030</name>
</gene>